<keyword evidence="4" id="KW-0769">Symport</keyword>
<dbReference type="OrthoDB" id="203097at2759"/>
<evidence type="ECO:0000313" key="10">
    <source>
        <dbReference type="EMBL" id="KAJ8026349.1"/>
    </source>
</evidence>
<dbReference type="Pfam" id="PF01758">
    <property type="entry name" value="SBF"/>
    <property type="match status" value="1"/>
</dbReference>
<feature type="compositionally biased region" description="Acidic residues" evidence="7">
    <location>
        <begin position="445"/>
        <end position="454"/>
    </location>
</feature>
<feature type="transmembrane region" description="Helical" evidence="8">
    <location>
        <begin position="410"/>
        <end position="431"/>
    </location>
</feature>
<organism evidence="10 11">
    <name type="scientific">Holothuria leucospilota</name>
    <name type="common">Black long sea cucumber</name>
    <name type="synonym">Mertensiothuria leucospilota</name>
    <dbReference type="NCBI Taxonomy" id="206669"/>
    <lineage>
        <taxon>Eukaryota</taxon>
        <taxon>Metazoa</taxon>
        <taxon>Echinodermata</taxon>
        <taxon>Eleutherozoa</taxon>
        <taxon>Echinozoa</taxon>
        <taxon>Holothuroidea</taxon>
        <taxon>Aspidochirotacea</taxon>
        <taxon>Aspidochirotida</taxon>
        <taxon>Holothuriidae</taxon>
        <taxon>Holothuria</taxon>
    </lineage>
</organism>
<feature type="transmembrane region" description="Helical" evidence="8">
    <location>
        <begin position="152"/>
        <end position="178"/>
    </location>
</feature>
<feature type="transmembrane region" description="Helical" evidence="8">
    <location>
        <begin position="376"/>
        <end position="398"/>
    </location>
</feature>
<dbReference type="AlphaFoldDB" id="A0A9Q0YQ05"/>
<dbReference type="Gene3D" id="1.20.1530.20">
    <property type="match status" value="1"/>
</dbReference>
<name>A0A9Q0YQ05_HOLLE</name>
<comment type="caution">
    <text evidence="10">The sequence shown here is derived from an EMBL/GenBank/DDBJ whole genome shotgun (WGS) entry which is preliminary data.</text>
</comment>
<comment type="similarity">
    <text evidence="2">Belongs to the bile acid:sodium symporter (BASS) (TC 2.A.28) family.</text>
</comment>
<keyword evidence="6 8" id="KW-0472">Membrane</keyword>
<proteinExistence type="inferred from homology"/>
<dbReference type="GO" id="GO:0016020">
    <property type="term" value="C:membrane"/>
    <property type="evidence" value="ECO:0007669"/>
    <property type="project" value="UniProtKB-SubCell"/>
</dbReference>
<evidence type="ECO:0000256" key="4">
    <source>
        <dbReference type="ARBA" id="ARBA00022847"/>
    </source>
</evidence>
<dbReference type="InterPro" id="IPR004710">
    <property type="entry name" value="Bilac:Na_transpt"/>
</dbReference>
<evidence type="ECO:0000256" key="1">
    <source>
        <dbReference type="ARBA" id="ARBA00004141"/>
    </source>
</evidence>
<feature type="signal peptide" evidence="9">
    <location>
        <begin position="1"/>
        <end position="30"/>
    </location>
</feature>
<dbReference type="PANTHER" id="PTHR10361:SF65">
    <property type="entry name" value="ILEAL SODIUM_BILE ACID COTRANSPORTER"/>
    <property type="match status" value="1"/>
</dbReference>
<feature type="transmembrane region" description="Helical" evidence="8">
    <location>
        <begin position="215"/>
        <end position="238"/>
    </location>
</feature>
<evidence type="ECO:0000256" key="6">
    <source>
        <dbReference type="ARBA" id="ARBA00023136"/>
    </source>
</evidence>
<feature type="chain" id="PRO_5040152096" evidence="9">
    <location>
        <begin position="31"/>
        <end position="507"/>
    </location>
</feature>
<feature type="region of interest" description="Disordered" evidence="7">
    <location>
        <begin position="445"/>
        <end position="480"/>
    </location>
</feature>
<feature type="transmembrane region" description="Helical" evidence="8">
    <location>
        <begin position="346"/>
        <end position="364"/>
    </location>
</feature>
<gene>
    <name evidence="10" type="ORF">HOLleu_34169</name>
</gene>
<keyword evidence="9" id="KW-0732">Signal</keyword>
<dbReference type="InterPro" id="IPR038770">
    <property type="entry name" value="Na+/solute_symporter_sf"/>
</dbReference>
<dbReference type="GO" id="GO:0015293">
    <property type="term" value="F:symporter activity"/>
    <property type="evidence" value="ECO:0007669"/>
    <property type="project" value="UniProtKB-KW"/>
</dbReference>
<evidence type="ECO:0000256" key="7">
    <source>
        <dbReference type="SAM" id="MobiDB-lite"/>
    </source>
</evidence>
<evidence type="ECO:0000256" key="3">
    <source>
        <dbReference type="ARBA" id="ARBA00022692"/>
    </source>
</evidence>
<protein>
    <submittedName>
        <fullName evidence="10">Ileal sodium/bile acid cotransporter</fullName>
    </submittedName>
</protein>
<evidence type="ECO:0000256" key="5">
    <source>
        <dbReference type="ARBA" id="ARBA00022989"/>
    </source>
</evidence>
<feature type="transmembrane region" description="Helical" evidence="8">
    <location>
        <begin position="250"/>
        <end position="273"/>
    </location>
</feature>
<evidence type="ECO:0000256" key="8">
    <source>
        <dbReference type="SAM" id="Phobius"/>
    </source>
</evidence>
<dbReference type="PANTHER" id="PTHR10361">
    <property type="entry name" value="SODIUM-BILE ACID COTRANSPORTER"/>
    <property type="match status" value="1"/>
</dbReference>
<feature type="transmembrane region" description="Helical" evidence="8">
    <location>
        <begin position="285"/>
        <end position="304"/>
    </location>
</feature>
<evidence type="ECO:0000256" key="2">
    <source>
        <dbReference type="ARBA" id="ARBA00006528"/>
    </source>
</evidence>
<keyword evidence="4" id="KW-0813">Transport</keyword>
<reference evidence="10" key="1">
    <citation type="submission" date="2021-10" db="EMBL/GenBank/DDBJ databases">
        <title>Tropical sea cucumber genome reveals ecological adaptation and Cuvierian tubules defense mechanism.</title>
        <authorList>
            <person name="Chen T."/>
        </authorList>
    </citation>
    <scope>NUCLEOTIDE SEQUENCE</scope>
    <source>
        <strain evidence="10">Nanhai2018</strain>
        <tissue evidence="10">Muscle</tissue>
    </source>
</reference>
<keyword evidence="11" id="KW-1185">Reference proteome</keyword>
<keyword evidence="3 8" id="KW-0812">Transmembrane</keyword>
<dbReference type="InterPro" id="IPR002657">
    <property type="entry name" value="BilAc:Na_symport/Acr3"/>
</dbReference>
<feature type="transmembrane region" description="Helical" evidence="8">
    <location>
        <begin position="185"/>
        <end position="203"/>
    </location>
</feature>
<evidence type="ECO:0000313" key="11">
    <source>
        <dbReference type="Proteomes" id="UP001152320"/>
    </source>
</evidence>
<dbReference type="Proteomes" id="UP001152320">
    <property type="component" value="Chromosome 17"/>
</dbReference>
<sequence length="507" mass="55995">MDSFRTMRSIHRHALLGVLVLSIVQGMGLSQEVNALDDTGFDIIRTPNETATALLVGSTVNITFTIIDIRAEGEYTITIEVLNDDFGLSFEQLQGVSQSSSMDNVTMNVNITGTKLVISEFNVVAVKGNGKKTVLLTHYVKVKRVPNRIAAIVRYLVTFAVIATIWLIGITTDIMVVYAILKRPFPVLIGMICQFVIMPFNAWSLTKIFQIDDPASLGLVLFGTCPGGTNSNFFSVLLDVDYVLSITMTLFSTIMSLGMMPLNLLIYGSSFVAAGEKIRTPFLEIFLQLVLLVGPLAIGIFLGWKWPKVRHFANKYIKPVSAVVVVILISSDLPFNLYIFDSPWQYYIASIIFPFIGGVAGFIISKIARLTTRKAITVALETGVQNALLAVTVLYFFYPQPEADLATRLPYLILIFTTTEGIIFAIIYTLLKNFYWHGIPYDDEQEETEEDKETDPEKSGANNNKNDIKSKPSSEVASNPSGVVLVSTISRNGDSYGHANPAFNKSE</sequence>
<evidence type="ECO:0000256" key="9">
    <source>
        <dbReference type="SAM" id="SignalP"/>
    </source>
</evidence>
<comment type="subcellular location">
    <subcellularLocation>
        <location evidence="1">Membrane</location>
        <topology evidence="1">Multi-pass membrane protein</topology>
    </subcellularLocation>
</comment>
<accession>A0A9Q0YQ05</accession>
<keyword evidence="5 8" id="KW-1133">Transmembrane helix</keyword>
<dbReference type="EMBL" id="JAIZAY010000017">
    <property type="protein sequence ID" value="KAJ8026349.1"/>
    <property type="molecule type" value="Genomic_DNA"/>
</dbReference>